<comment type="subunit">
    <text evidence="3">Homotrimer.</text>
</comment>
<dbReference type="STRING" id="1513271.XM47_01385"/>
<dbReference type="AlphaFoldDB" id="A0A0J8GZZ1"/>
<evidence type="ECO:0000256" key="3">
    <source>
        <dbReference type="ARBA" id="ARBA00011233"/>
    </source>
</evidence>
<keyword evidence="7" id="KW-1185">Reference proteome</keyword>
<sequence length="206" mass="21960">MKNFSDLMGKQQVLPIIQVDTVEDGIKVAEAMQAGGVKVVELVLRSPASLEALKQIKLNLPDLIVGAGTILDKETLDKALSMGADFIITPAITPTLLAALKTCPVPVIPGVSTTSDVALAYEAGYREMKLFPAVLSGGVNFLKAVGSVFPLVKFCPTGGVNRSNVDSFLELANVAAVGGTWLADKSWVKNQEWQKITQECEFVQQA</sequence>
<dbReference type="GO" id="GO:0008700">
    <property type="term" value="F:(R,S)-4-hydroxy-2-oxoglutarate aldolase activity"/>
    <property type="evidence" value="ECO:0007669"/>
    <property type="project" value="UniProtKB-EC"/>
</dbReference>
<comment type="pathway">
    <text evidence="1">Carbohydrate acid metabolism.</text>
</comment>
<dbReference type="RefSeq" id="WP_048688528.1">
    <property type="nucleotide sequence ID" value="NZ_KQ130482.1"/>
</dbReference>
<comment type="similarity">
    <text evidence="2">Belongs to the KHG/KDPG aldolase family.</text>
</comment>
<dbReference type="GO" id="GO:0008675">
    <property type="term" value="F:2-dehydro-3-deoxy-phosphogluconate aldolase activity"/>
    <property type="evidence" value="ECO:0007669"/>
    <property type="project" value="UniProtKB-EC"/>
</dbReference>
<dbReference type="EMBL" id="LAZL01000002">
    <property type="protein sequence ID" value="KMT66799.1"/>
    <property type="molecule type" value="Genomic_DNA"/>
</dbReference>
<comment type="caution">
    <text evidence="6">The sequence shown here is derived from an EMBL/GenBank/DDBJ whole genome shotgun (WGS) entry which is preliminary data.</text>
</comment>
<proteinExistence type="inferred from homology"/>
<dbReference type="EC" id="4.1.2.14" evidence="6"/>
<evidence type="ECO:0000256" key="1">
    <source>
        <dbReference type="ARBA" id="ARBA00004761"/>
    </source>
</evidence>
<dbReference type="Proteomes" id="UP000037600">
    <property type="component" value="Unassembled WGS sequence"/>
</dbReference>
<protein>
    <submittedName>
        <fullName evidence="6">Keto-deoxy-phosphogluconate aldolase</fullName>
        <ecNumber evidence="6">4.1.2.14</ecNumber>
        <ecNumber evidence="6">4.1.3.16</ecNumber>
    </submittedName>
</protein>
<dbReference type="Pfam" id="PF01081">
    <property type="entry name" value="Aldolase"/>
    <property type="match status" value="1"/>
</dbReference>
<evidence type="ECO:0000256" key="5">
    <source>
        <dbReference type="ARBA" id="ARBA00023277"/>
    </source>
</evidence>
<reference evidence="6 7" key="1">
    <citation type="submission" date="2015-04" db="EMBL/GenBank/DDBJ databases">
        <title>Draft Genome Sequence of the Novel Agar-Digesting Marine Bacterium Q1.</title>
        <authorList>
            <person name="Li Y."/>
            <person name="Li D."/>
            <person name="Chen G."/>
            <person name="Du Z."/>
        </authorList>
    </citation>
    <scope>NUCLEOTIDE SEQUENCE [LARGE SCALE GENOMIC DNA]</scope>
    <source>
        <strain evidence="6 7">Q1</strain>
    </source>
</reference>
<keyword evidence="4 6" id="KW-0456">Lyase</keyword>
<dbReference type="InterPro" id="IPR013785">
    <property type="entry name" value="Aldolase_TIM"/>
</dbReference>
<gene>
    <name evidence="6" type="ORF">XM47_01385</name>
</gene>
<dbReference type="InterPro" id="IPR000887">
    <property type="entry name" value="Aldlse_KDPG_KHG"/>
</dbReference>
<dbReference type="InterPro" id="IPR031338">
    <property type="entry name" value="KDPG/KHG_AS_2"/>
</dbReference>
<dbReference type="NCBIfam" id="NF004325">
    <property type="entry name" value="PRK05718.1"/>
    <property type="match status" value="1"/>
</dbReference>
<dbReference type="PATRIC" id="fig|1513271.3.peg.290"/>
<dbReference type="OrthoDB" id="9805177at2"/>
<keyword evidence="5" id="KW-0119">Carbohydrate metabolism</keyword>
<dbReference type="SUPFAM" id="SSF51569">
    <property type="entry name" value="Aldolase"/>
    <property type="match status" value="1"/>
</dbReference>
<evidence type="ECO:0000313" key="6">
    <source>
        <dbReference type="EMBL" id="KMT66799.1"/>
    </source>
</evidence>
<organism evidence="6 7">
    <name type="scientific">Catenovulum maritimum</name>
    <dbReference type="NCBI Taxonomy" id="1513271"/>
    <lineage>
        <taxon>Bacteria</taxon>
        <taxon>Pseudomonadati</taxon>
        <taxon>Pseudomonadota</taxon>
        <taxon>Gammaproteobacteria</taxon>
        <taxon>Alteromonadales</taxon>
        <taxon>Alteromonadaceae</taxon>
        <taxon>Catenovulum</taxon>
    </lineage>
</organism>
<dbReference type="CDD" id="cd00452">
    <property type="entry name" value="KDPG_aldolase"/>
    <property type="match status" value="1"/>
</dbReference>
<dbReference type="EC" id="4.1.3.16" evidence="6"/>
<evidence type="ECO:0000256" key="4">
    <source>
        <dbReference type="ARBA" id="ARBA00023239"/>
    </source>
</evidence>
<dbReference type="PROSITE" id="PS00160">
    <property type="entry name" value="ALDOLASE_KDPG_KHG_2"/>
    <property type="match status" value="1"/>
</dbReference>
<dbReference type="PANTHER" id="PTHR30246:SF1">
    <property type="entry name" value="2-DEHYDRO-3-DEOXY-6-PHOSPHOGALACTONATE ALDOLASE-RELATED"/>
    <property type="match status" value="1"/>
</dbReference>
<evidence type="ECO:0000256" key="2">
    <source>
        <dbReference type="ARBA" id="ARBA00006906"/>
    </source>
</evidence>
<accession>A0A0J8GZZ1</accession>
<name>A0A0J8GZZ1_9ALTE</name>
<dbReference type="NCBIfam" id="TIGR01182">
    <property type="entry name" value="eda"/>
    <property type="match status" value="1"/>
</dbReference>
<dbReference type="PANTHER" id="PTHR30246">
    <property type="entry name" value="2-KETO-3-DEOXY-6-PHOSPHOGLUCONATE ALDOLASE"/>
    <property type="match status" value="1"/>
</dbReference>
<evidence type="ECO:0000313" key="7">
    <source>
        <dbReference type="Proteomes" id="UP000037600"/>
    </source>
</evidence>
<dbReference type="Gene3D" id="3.20.20.70">
    <property type="entry name" value="Aldolase class I"/>
    <property type="match status" value="1"/>
</dbReference>